<dbReference type="EMBL" id="LT629766">
    <property type="protein sequence ID" value="SDR78580.1"/>
    <property type="molecule type" value="Genomic_DNA"/>
</dbReference>
<dbReference type="FunFam" id="3.40.309.10:FF:000012">
    <property type="entry name" value="Betaine aldehyde dehydrogenase"/>
    <property type="match status" value="1"/>
</dbReference>
<dbReference type="InterPro" id="IPR016160">
    <property type="entry name" value="Ald_DH_CS_CYS"/>
</dbReference>
<accession>A0A1H1LW10</accession>
<feature type="active site" evidence="3">
    <location>
        <position position="276"/>
    </location>
</feature>
<dbReference type="PROSITE" id="PS00070">
    <property type="entry name" value="ALDEHYDE_DEHYDR_CYS"/>
    <property type="match status" value="1"/>
</dbReference>
<dbReference type="PROSITE" id="PS00687">
    <property type="entry name" value="ALDEHYDE_DEHYDR_GLU"/>
    <property type="match status" value="1"/>
</dbReference>
<evidence type="ECO:0000256" key="1">
    <source>
        <dbReference type="ARBA" id="ARBA00009986"/>
    </source>
</evidence>
<dbReference type="STRING" id="1136497.SAMN04489752_0257"/>
<dbReference type="InterPro" id="IPR016161">
    <property type="entry name" value="Ald_DH/histidinol_DH"/>
</dbReference>
<keyword evidence="2 4" id="KW-0560">Oxidoreductase</keyword>
<organism evidence="6 7">
    <name type="scientific">Brevibacterium siliguriense</name>
    <dbReference type="NCBI Taxonomy" id="1136497"/>
    <lineage>
        <taxon>Bacteria</taxon>
        <taxon>Bacillati</taxon>
        <taxon>Actinomycetota</taxon>
        <taxon>Actinomycetes</taxon>
        <taxon>Micrococcales</taxon>
        <taxon>Brevibacteriaceae</taxon>
        <taxon>Brevibacterium</taxon>
    </lineage>
</organism>
<dbReference type="Pfam" id="PF00171">
    <property type="entry name" value="Aldedh"/>
    <property type="match status" value="1"/>
</dbReference>
<name>A0A1H1LW10_9MICO</name>
<evidence type="ECO:0000256" key="4">
    <source>
        <dbReference type="RuleBase" id="RU003345"/>
    </source>
</evidence>
<comment type="similarity">
    <text evidence="1 4">Belongs to the aldehyde dehydrogenase family.</text>
</comment>
<dbReference type="OrthoDB" id="6882680at2"/>
<dbReference type="Gene3D" id="3.40.605.10">
    <property type="entry name" value="Aldehyde Dehydrogenase, Chain A, domain 1"/>
    <property type="match status" value="1"/>
</dbReference>
<evidence type="ECO:0000259" key="5">
    <source>
        <dbReference type="Pfam" id="PF00171"/>
    </source>
</evidence>
<evidence type="ECO:0000313" key="6">
    <source>
        <dbReference type="EMBL" id="SDR78580.1"/>
    </source>
</evidence>
<evidence type="ECO:0000256" key="2">
    <source>
        <dbReference type="ARBA" id="ARBA00023002"/>
    </source>
</evidence>
<dbReference type="InterPro" id="IPR015590">
    <property type="entry name" value="Aldehyde_DH_dom"/>
</dbReference>
<dbReference type="InterPro" id="IPR029510">
    <property type="entry name" value="Ald_DH_CS_GLU"/>
</dbReference>
<dbReference type="FunFam" id="3.40.605.10:FF:000001">
    <property type="entry name" value="Aldehyde dehydrogenase 1"/>
    <property type="match status" value="1"/>
</dbReference>
<dbReference type="Gene3D" id="3.40.309.10">
    <property type="entry name" value="Aldehyde Dehydrogenase, Chain A, domain 2"/>
    <property type="match status" value="1"/>
</dbReference>
<protein>
    <submittedName>
        <fullName evidence="6">Gamma-glutamyl-gamma-aminobutyraldehyde dehydrogenase</fullName>
    </submittedName>
</protein>
<dbReference type="AlphaFoldDB" id="A0A1H1LW10"/>
<evidence type="ECO:0000313" key="7">
    <source>
        <dbReference type="Proteomes" id="UP000199597"/>
    </source>
</evidence>
<dbReference type="GO" id="GO:0016620">
    <property type="term" value="F:oxidoreductase activity, acting on the aldehyde or oxo group of donors, NAD or NADP as acceptor"/>
    <property type="evidence" value="ECO:0007669"/>
    <property type="project" value="InterPro"/>
</dbReference>
<dbReference type="Proteomes" id="UP000199597">
    <property type="component" value="Chromosome I"/>
</dbReference>
<evidence type="ECO:0000256" key="3">
    <source>
        <dbReference type="PROSITE-ProRule" id="PRU10007"/>
    </source>
</evidence>
<feature type="domain" description="Aldehyde dehydrogenase" evidence="5">
    <location>
        <begin position="40"/>
        <end position="500"/>
    </location>
</feature>
<dbReference type="RefSeq" id="WP_092009299.1">
    <property type="nucleotide sequence ID" value="NZ_LT629766.1"/>
</dbReference>
<dbReference type="PANTHER" id="PTHR11699">
    <property type="entry name" value="ALDEHYDE DEHYDROGENASE-RELATED"/>
    <property type="match status" value="1"/>
</dbReference>
<gene>
    <name evidence="6" type="ORF">SAMN04489752_0257</name>
</gene>
<dbReference type="SUPFAM" id="SSF53720">
    <property type="entry name" value="ALDH-like"/>
    <property type="match status" value="1"/>
</dbReference>
<sequence>MTATLTDTTTRPATLAEWRAAAAALTIDGRPVIDGRRVDARSGQTYAKTNPATGEVISQLHLGDGSDVDAAVASARAAFDAGEWSRASATHRREVLLRLAELIEARSDEFALLDTLDMGKPIGESSTIDAPGAAALFRFYGEAIEKLSDEIPVTPAGSTALVTREPLGVIGVIVPWNYPLEIATWKIAPALAAGNALVVKPPVEASHSVLLLAEIAAEAGLPAGILNVVPGRGSVVGTALGRHMDVDMLGFTGSTEVAKQLQVYAGESNMKRLALEAGGKSANVIFADTDDLAAAARKAAFGIFYNQGEVCSATSRIFVERPVYEEFVHLLEDAAEDFQPGDPLDPESAIGCLVSEKHADEVWECIEQARAEGTIVQGGNRPAINGRRTFVEPTIVTDLPADHRLHSHEIFGPVALVTPFDTEEEAIAKANETPYGLAAALWTGSMSRAHRVSALLVAGTVSVNTVDALGFTTPFGGFKQSGFGRDLSVHALENYSDFKTTWLQWG</sequence>
<proteinExistence type="inferred from homology"/>
<dbReference type="InterPro" id="IPR016162">
    <property type="entry name" value="Ald_DH_N"/>
</dbReference>
<reference evidence="7" key="1">
    <citation type="submission" date="2016-10" db="EMBL/GenBank/DDBJ databases">
        <authorList>
            <person name="Varghese N."/>
            <person name="Submissions S."/>
        </authorList>
    </citation>
    <scope>NUCLEOTIDE SEQUENCE [LARGE SCALE GENOMIC DNA]</scope>
    <source>
        <strain evidence="7">DSM 23676</strain>
    </source>
</reference>
<dbReference type="InterPro" id="IPR016163">
    <property type="entry name" value="Ald_DH_C"/>
</dbReference>
<keyword evidence="7" id="KW-1185">Reference proteome</keyword>